<evidence type="ECO:0000256" key="1">
    <source>
        <dbReference type="ARBA" id="ARBA00007718"/>
    </source>
</evidence>
<dbReference type="HAMAP" id="MF_00323">
    <property type="entry name" value="Ferrochelatase"/>
    <property type="match status" value="1"/>
</dbReference>
<keyword evidence="2 7" id="KW-0408">Iron</keyword>
<comment type="caution">
    <text evidence="9">The sequence shown here is derived from an EMBL/GenBank/DDBJ whole genome shotgun (WGS) entry which is preliminary data.</text>
</comment>
<dbReference type="EMBL" id="JABURY010000018">
    <property type="protein sequence ID" value="MBC9131485.1"/>
    <property type="molecule type" value="Genomic_DNA"/>
</dbReference>
<evidence type="ECO:0000313" key="9">
    <source>
        <dbReference type="EMBL" id="MBC9131485.1"/>
    </source>
</evidence>
<gene>
    <name evidence="7 9" type="primary">hemH</name>
    <name evidence="9" type="ORF">FcAc13_09220</name>
</gene>
<dbReference type="NCBIfam" id="TIGR00109">
    <property type="entry name" value="hemH"/>
    <property type="match status" value="1"/>
</dbReference>
<name>A0ABR7QZ63_9GAMM</name>
<organism evidence="9 10">
    <name type="scientific">Frischella japonica</name>
    <dbReference type="NCBI Taxonomy" id="2741544"/>
    <lineage>
        <taxon>Bacteria</taxon>
        <taxon>Pseudomonadati</taxon>
        <taxon>Pseudomonadota</taxon>
        <taxon>Gammaproteobacteria</taxon>
        <taxon>Orbales</taxon>
        <taxon>Orbaceae</taxon>
        <taxon>Frischella</taxon>
    </lineage>
</organism>
<keyword evidence="3 7" id="KW-0350">Heme biosynthesis</keyword>
<evidence type="ECO:0000256" key="8">
    <source>
        <dbReference type="RuleBase" id="RU004185"/>
    </source>
</evidence>
<evidence type="ECO:0000256" key="5">
    <source>
        <dbReference type="ARBA" id="ARBA00023244"/>
    </source>
</evidence>
<proteinExistence type="inferred from homology"/>
<dbReference type="CDD" id="cd00419">
    <property type="entry name" value="Ferrochelatase_C"/>
    <property type="match status" value="1"/>
</dbReference>
<dbReference type="Gene3D" id="3.40.50.1400">
    <property type="match status" value="2"/>
</dbReference>
<dbReference type="PANTHER" id="PTHR11108:SF1">
    <property type="entry name" value="FERROCHELATASE, MITOCHONDRIAL"/>
    <property type="match status" value="1"/>
</dbReference>
<keyword evidence="4 7" id="KW-0456">Lyase</keyword>
<feature type="binding site" evidence="7">
    <location>
        <position position="190"/>
    </location>
    <ligand>
        <name>Fe(2+)</name>
        <dbReference type="ChEBI" id="CHEBI:29033"/>
    </ligand>
</feature>
<dbReference type="PANTHER" id="PTHR11108">
    <property type="entry name" value="FERROCHELATASE"/>
    <property type="match status" value="1"/>
</dbReference>
<comment type="similarity">
    <text evidence="1 7 8">Belongs to the ferrochelatase family.</text>
</comment>
<dbReference type="GO" id="GO:0016829">
    <property type="term" value="F:lyase activity"/>
    <property type="evidence" value="ECO:0007669"/>
    <property type="project" value="UniProtKB-KW"/>
</dbReference>
<keyword evidence="7" id="KW-0479">Metal-binding</keyword>
<comment type="catalytic activity">
    <reaction evidence="6">
        <text>Fe-coproporphyrin III + 2 H(+) = coproporphyrin III + Fe(2+)</text>
        <dbReference type="Rhea" id="RHEA:49572"/>
        <dbReference type="ChEBI" id="CHEBI:15378"/>
        <dbReference type="ChEBI" id="CHEBI:29033"/>
        <dbReference type="ChEBI" id="CHEBI:68438"/>
        <dbReference type="ChEBI" id="CHEBI:131725"/>
        <dbReference type="EC" id="4.99.1.9"/>
    </reaction>
    <physiologicalReaction direction="right-to-left" evidence="6">
        <dbReference type="Rhea" id="RHEA:49574"/>
    </physiologicalReaction>
</comment>
<dbReference type="InterPro" id="IPR033659">
    <property type="entry name" value="Ferrochelatase_N"/>
</dbReference>
<dbReference type="RefSeq" id="WP_187755925.1">
    <property type="nucleotide sequence ID" value="NZ_JABURY010000018.1"/>
</dbReference>
<comment type="pathway">
    <text evidence="7">Porphyrin-containing compound metabolism; protoheme biosynthesis; protoheme from protoporphyrin-IX: step 1/1.</text>
</comment>
<keyword evidence="7" id="KW-0963">Cytoplasm</keyword>
<accession>A0ABR7QZ63</accession>
<evidence type="ECO:0000256" key="7">
    <source>
        <dbReference type="HAMAP-Rule" id="MF_00323"/>
    </source>
</evidence>
<dbReference type="SUPFAM" id="SSF53800">
    <property type="entry name" value="Chelatase"/>
    <property type="match status" value="1"/>
</dbReference>
<evidence type="ECO:0000256" key="4">
    <source>
        <dbReference type="ARBA" id="ARBA00023239"/>
    </source>
</evidence>
<dbReference type="Pfam" id="PF00762">
    <property type="entry name" value="Ferrochelatase"/>
    <property type="match status" value="1"/>
</dbReference>
<evidence type="ECO:0000256" key="2">
    <source>
        <dbReference type="ARBA" id="ARBA00023004"/>
    </source>
</evidence>
<evidence type="ECO:0000313" key="10">
    <source>
        <dbReference type="Proteomes" id="UP000651208"/>
    </source>
</evidence>
<keyword evidence="5 7" id="KW-0627">Porphyrin biosynthesis</keyword>
<feature type="binding site" evidence="7">
    <location>
        <position position="273"/>
    </location>
    <ligand>
        <name>Fe(2+)</name>
        <dbReference type="ChEBI" id="CHEBI:29033"/>
    </ligand>
</feature>
<sequence length="317" mass="36409">MTSKQGLLLVNLGTPSQATPSAIKRYLGEFLTDRHVVDVNPIIWLPILYGIVIPKRLKYITQYYEAIWLNHQSPLLFYSQQILQKLSKAYPMLNCKLAMTYGEPDLASTLKQMQQCEQIDVISLFPQYSTTTTLAVSDKIQSIIKDWQSPPTLNFIRDYADHPSYISALVHHIDNQICIDQPDTLLLSYHGIPMRYIAHRRDDYVDRCLLTTELLKSRLAKYYPNLNIIHCYQSRFGNGKWTEPNICDVLIELAKQGQSVTVVCPGFAVDCIETLHEINIENRQLFMAHGGKKFNYILALNDSDQQIELLKSLINQD</sequence>
<evidence type="ECO:0000256" key="3">
    <source>
        <dbReference type="ARBA" id="ARBA00023133"/>
    </source>
</evidence>
<comment type="subcellular location">
    <subcellularLocation>
        <location evidence="7">Cytoplasm</location>
    </subcellularLocation>
</comment>
<comment type="catalytic activity">
    <reaction evidence="7">
        <text>heme b + 2 H(+) = protoporphyrin IX + Fe(2+)</text>
        <dbReference type="Rhea" id="RHEA:22584"/>
        <dbReference type="ChEBI" id="CHEBI:15378"/>
        <dbReference type="ChEBI" id="CHEBI:29033"/>
        <dbReference type="ChEBI" id="CHEBI:57306"/>
        <dbReference type="ChEBI" id="CHEBI:60344"/>
        <dbReference type="EC" id="4.98.1.1"/>
    </reaction>
</comment>
<keyword evidence="10" id="KW-1185">Reference proteome</keyword>
<comment type="function">
    <text evidence="7">Catalyzes the ferrous insertion into protoporphyrin IX.</text>
</comment>
<dbReference type="InterPro" id="IPR001015">
    <property type="entry name" value="Ferrochelatase"/>
</dbReference>
<dbReference type="EC" id="4.98.1.1" evidence="7"/>
<evidence type="ECO:0000256" key="6">
    <source>
        <dbReference type="ARBA" id="ARBA00024536"/>
    </source>
</evidence>
<dbReference type="Proteomes" id="UP000651208">
    <property type="component" value="Unassembled WGS sequence"/>
</dbReference>
<dbReference type="CDD" id="cd03411">
    <property type="entry name" value="Ferrochelatase_N"/>
    <property type="match status" value="1"/>
</dbReference>
<dbReference type="InterPro" id="IPR033644">
    <property type="entry name" value="Ferrochelatase_C"/>
</dbReference>
<reference evidence="9 10" key="1">
    <citation type="submission" date="2020-06" db="EMBL/GenBank/DDBJ databases">
        <title>Frischella cerana isolated from Apis cerana gut homogenate.</title>
        <authorList>
            <person name="Wolter L.A."/>
            <person name="Suenami S."/>
            <person name="Miyazaki R."/>
        </authorList>
    </citation>
    <scope>NUCLEOTIDE SEQUENCE [LARGE SCALE GENOMIC DNA]</scope>
    <source>
        <strain evidence="9 10">Ac13</strain>
    </source>
</reference>
<protein>
    <recommendedName>
        <fullName evidence="7">Ferrochelatase</fullName>
        <ecNumber evidence="7">4.98.1.1</ecNumber>
    </recommendedName>
    <alternativeName>
        <fullName evidence="7">Heme synthase</fullName>
    </alternativeName>
    <alternativeName>
        <fullName evidence="7">Protoheme ferro-lyase</fullName>
    </alternativeName>
</protein>